<dbReference type="GO" id="GO:0005737">
    <property type="term" value="C:cytoplasm"/>
    <property type="evidence" value="ECO:0007669"/>
    <property type="project" value="UniProtKB-SubCell"/>
</dbReference>
<evidence type="ECO:0000313" key="5">
    <source>
        <dbReference type="EMBL" id="CAE0310310.1"/>
    </source>
</evidence>
<dbReference type="GO" id="GO:0032259">
    <property type="term" value="P:methylation"/>
    <property type="evidence" value="ECO:0007669"/>
    <property type="project" value="UniProtKB-KW"/>
</dbReference>
<dbReference type="Pfam" id="PF10237">
    <property type="entry name" value="N6-adenineMlase"/>
    <property type="match status" value="1"/>
</dbReference>
<dbReference type="GO" id="GO:0003676">
    <property type="term" value="F:nucleic acid binding"/>
    <property type="evidence" value="ECO:0007669"/>
    <property type="project" value="InterPro"/>
</dbReference>
<gene>
    <name evidence="5" type="ORF">FEHR0123_LOCUS5227</name>
</gene>
<dbReference type="PANTHER" id="PTHR13200">
    <property type="entry name" value="EEF1A LYSINE METHYLTRANSFERASE 1"/>
    <property type="match status" value="1"/>
</dbReference>
<evidence type="ECO:0000256" key="2">
    <source>
        <dbReference type="ARBA" id="ARBA00022490"/>
    </source>
</evidence>
<dbReference type="Gene3D" id="3.40.50.150">
    <property type="entry name" value="Vaccinia Virus protein VP39"/>
    <property type="match status" value="1"/>
</dbReference>
<dbReference type="InterPro" id="IPR002052">
    <property type="entry name" value="DNA_methylase_N6_adenine_CS"/>
</dbReference>
<accession>A0A7S3I0D0</accession>
<dbReference type="PROSITE" id="PS00092">
    <property type="entry name" value="N6_MTASE"/>
    <property type="match status" value="1"/>
</dbReference>
<dbReference type="PANTHER" id="PTHR13200:SF1">
    <property type="entry name" value="NUCLEIC ACID BINDING PROTEIN"/>
    <property type="match status" value="1"/>
</dbReference>
<evidence type="ECO:0000256" key="3">
    <source>
        <dbReference type="ARBA" id="ARBA00022603"/>
    </source>
</evidence>
<keyword evidence="3" id="KW-0489">Methyltransferase</keyword>
<dbReference type="InterPro" id="IPR019369">
    <property type="entry name" value="Efm5/EEF1AKMT1"/>
</dbReference>
<dbReference type="AlphaFoldDB" id="A0A7S3I0D0"/>
<evidence type="ECO:0000256" key="1">
    <source>
        <dbReference type="ARBA" id="ARBA00004496"/>
    </source>
</evidence>
<evidence type="ECO:0000256" key="4">
    <source>
        <dbReference type="ARBA" id="ARBA00022679"/>
    </source>
</evidence>
<name>A0A7S3I0D0_9SPIT</name>
<dbReference type="GO" id="GO:0016279">
    <property type="term" value="F:protein-lysine N-methyltransferase activity"/>
    <property type="evidence" value="ECO:0007669"/>
    <property type="project" value="InterPro"/>
</dbReference>
<keyword evidence="2" id="KW-0963">Cytoplasm</keyword>
<organism evidence="5">
    <name type="scientific">Favella ehrenbergii</name>
    <dbReference type="NCBI Taxonomy" id="182087"/>
    <lineage>
        <taxon>Eukaryota</taxon>
        <taxon>Sar</taxon>
        <taxon>Alveolata</taxon>
        <taxon>Ciliophora</taxon>
        <taxon>Intramacronucleata</taxon>
        <taxon>Spirotrichea</taxon>
        <taxon>Choreotrichia</taxon>
        <taxon>Tintinnida</taxon>
        <taxon>Xystonellidae</taxon>
        <taxon>Favella</taxon>
    </lineage>
</organism>
<reference evidence="5" key="1">
    <citation type="submission" date="2021-01" db="EMBL/GenBank/DDBJ databases">
        <authorList>
            <person name="Corre E."/>
            <person name="Pelletier E."/>
            <person name="Niang G."/>
            <person name="Scheremetjew M."/>
            <person name="Finn R."/>
            <person name="Kale V."/>
            <person name="Holt S."/>
            <person name="Cochrane G."/>
            <person name="Meng A."/>
            <person name="Brown T."/>
            <person name="Cohen L."/>
        </authorList>
    </citation>
    <scope>NUCLEOTIDE SEQUENCE</scope>
    <source>
        <strain evidence="5">Fehren 1</strain>
    </source>
</reference>
<sequence length="173" mass="19824">MNQYWYSKPTIEFMAREVEQQCGNEGDGCAFLSTPSIYFSLKDKGVKARSKCLDFDTAFNKDPNYVFYDFNRPEDLPEELCGTFHMVVIDPPFITREVWEKYTAAAKRLLRPQGGIILGSTIDENEAFMGELLGCAKKQFRPSIPNLVYQYSLYANYESEGLENPNPEIPPMD</sequence>
<comment type="subcellular location">
    <subcellularLocation>
        <location evidence="1">Cytoplasm</location>
    </subcellularLocation>
</comment>
<keyword evidence="4" id="KW-0808">Transferase</keyword>
<dbReference type="EMBL" id="HBIE01016768">
    <property type="protein sequence ID" value="CAE0310310.1"/>
    <property type="molecule type" value="Transcribed_RNA"/>
</dbReference>
<dbReference type="InterPro" id="IPR041370">
    <property type="entry name" value="Mlase_EEF1AKMT1/ZCCHC4"/>
</dbReference>
<evidence type="ECO:0008006" key="6">
    <source>
        <dbReference type="Google" id="ProtNLM"/>
    </source>
</evidence>
<dbReference type="InterPro" id="IPR029063">
    <property type="entry name" value="SAM-dependent_MTases_sf"/>
</dbReference>
<dbReference type="SUPFAM" id="SSF53335">
    <property type="entry name" value="S-adenosyl-L-methionine-dependent methyltransferases"/>
    <property type="match status" value="1"/>
</dbReference>
<proteinExistence type="predicted"/>
<protein>
    <recommendedName>
        <fullName evidence="6">N6-adenine methyltransferase</fullName>
    </recommendedName>
</protein>